<feature type="region of interest" description="Disordered" evidence="1">
    <location>
        <begin position="205"/>
        <end position="226"/>
    </location>
</feature>
<dbReference type="STRING" id="1507870.A0A1V8TFS0"/>
<dbReference type="Proteomes" id="UP000192596">
    <property type="component" value="Unassembled WGS sequence"/>
</dbReference>
<evidence type="ECO:0000313" key="2">
    <source>
        <dbReference type="EMBL" id="OQO10072.1"/>
    </source>
</evidence>
<gene>
    <name evidence="2" type="ORF">B0A48_04428</name>
</gene>
<feature type="compositionally biased region" description="Basic and acidic residues" evidence="1">
    <location>
        <begin position="205"/>
        <end position="224"/>
    </location>
</feature>
<protein>
    <submittedName>
        <fullName evidence="2">Uncharacterized protein</fullName>
    </submittedName>
</protein>
<keyword evidence="3" id="KW-1185">Reference proteome</keyword>
<sequence length="342" mass="37255">MGGLQDPFVSCPSKVDDLSGSKEESGPSTLSMFYTSLPRIAQRRMPRLPSVRRTISGYVSPKDHSRSKSDVTTRSSGTETPPPMYRSRPTTPASDTPRADFSQLSIVEQEQEQVAAVHTALATALENVSGPSTPTAGIDSKAARHGYALLDLAAREQSCSDPDEELRRRLYIDGVGYLLRSLPEILTFEEEVALRAALPESLAEDSIRSERSDRQRGSQLEHRTSQKPLLHRAAATGTLYTLLALSIAVPCVQSICSQAYALDRKHKVSDRLITSTTSILQLTTIQTLAIATAIWNLNDGQLRKAMGDLGVWLARDLGGGAHEGVMEAIGRLKLEREKTEGS</sequence>
<evidence type="ECO:0000256" key="1">
    <source>
        <dbReference type="SAM" id="MobiDB-lite"/>
    </source>
</evidence>
<dbReference type="InParanoid" id="A0A1V8TFS0"/>
<organism evidence="2 3">
    <name type="scientific">Cryoendolithus antarcticus</name>
    <dbReference type="NCBI Taxonomy" id="1507870"/>
    <lineage>
        <taxon>Eukaryota</taxon>
        <taxon>Fungi</taxon>
        <taxon>Dikarya</taxon>
        <taxon>Ascomycota</taxon>
        <taxon>Pezizomycotina</taxon>
        <taxon>Dothideomycetes</taxon>
        <taxon>Dothideomycetidae</taxon>
        <taxon>Cladosporiales</taxon>
        <taxon>Cladosporiaceae</taxon>
        <taxon>Cryoendolithus</taxon>
    </lineage>
</organism>
<accession>A0A1V8TFS0</accession>
<proteinExistence type="predicted"/>
<feature type="region of interest" description="Disordered" evidence="1">
    <location>
        <begin position="1"/>
        <end position="98"/>
    </location>
</feature>
<reference evidence="3" key="1">
    <citation type="submission" date="2017-03" db="EMBL/GenBank/DDBJ databases">
        <title>Genomes of endolithic fungi from Antarctica.</title>
        <authorList>
            <person name="Coleine C."/>
            <person name="Masonjones S."/>
            <person name="Stajich J.E."/>
        </authorList>
    </citation>
    <scope>NUCLEOTIDE SEQUENCE [LARGE SCALE GENOMIC DNA]</scope>
    <source>
        <strain evidence="3">CCFEE 5527</strain>
    </source>
</reference>
<dbReference type="EMBL" id="NAJO01000009">
    <property type="protein sequence ID" value="OQO10072.1"/>
    <property type="molecule type" value="Genomic_DNA"/>
</dbReference>
<evidence type="ECO:0000313" key="3">
    <source>
        <dbReference type="Proteomes" id="UP000192596"/>
    </source>
</evidence>
<dbReference type="OrthoDB" id="190201at2759"/>
<name>A0A1V8TFS0_9PEZI</name>
<feature type="compositionally biased region" description="Basic and acidic residues" evidence="1">
    <location>
        <begin position="61"/>
        <end position="71"/>
    </location>
</feature>
<feature type="compositionally biased region" description="Basic and acidic residues" evidence="1">
    <location>
        <begin position="14"/>
        <end position="25"/>
    </location>
</feature>
<comment type="caution">
    <text evidence="2">The sequence shown here is derived from an EMBL/GenBank/DDBJ whole genome shotgun (WGS) entry which is preliminary data.</text>
</comment>
<dbReference type="AlphaFoldDB" id="A0A1V8TFS0"/>